<name>A0A239U0Y9_9STAP</name>
<protein>
    <submittedName>
        <fullName evidence="7">DNA internalization-related competence protein ComEC/Rec2</fullName>
    </submittedName>
</protein>
<evidence type="ECO:0000256" key="4">
    <source>
        <dbReference type="ARBA" id="ARBA00022989"/>
    </source>
</evidence>
<dbReference type="InterPro" id="IPR036866">
    <property type="entry name" value="RibonucZ/Hydroxyglut_hydro"/>
</dbReference>
<keyword evidence="4" id="KW-1133">Transmembrane helix</keyword>
<proteinExistence type="predicted"/>
<reference evidence="7 8" key="1">
    <citation type="submission" date="2019-07" db="EMBL/GenBank/DDBJ databases">
        <title>Whole genome shotgun sequence of Staphylococcus piscifermentans NBRC 109625.</title>
        <authorList>
            <person name="Hosoyama A."/>
            <person name="Uohara A."/>
            <person name="Ohji S."/>
            <person name="Ichikawa N."/>
        </authorList>
    </citation>
    <scope>NUCLEOTIDE SEQUENCE [LARGE SCALE GENOMIC DNA]</scope>
    <source>
        <strain evidence="7 8">NBRC 109625</strain>
    </source>
</reference>
<dbReference type="SMART" id="SM00849">
    <property type="entry name" value="Lactamase_B"/>
    <property type="match status" value="1"/>
</dbReference>
<dbReference type="RefSeq" id="WP_095104946.1">
    <property type="nucleotide sequence ID" value="NZ_BKAR01000005.1"/>
</dbReference>
<dbReference type="NCBIfam" id="TIGR00360">
    <property type="entry name" value="ComEC_N-term"/>
    <property type="match status" value="1"/>
</dbReference>
<dbReference type="Proteomes" id="UP000321736">
    <property type="component" value="Unassembled WGS sequence"/>
</dbReference>
<sequence length="746" mass="85699">MIYIALAILDGILIIYNKPLAILLAGLLLLILTRKKPSLLLTIFILCQPIISNIWFSDYKNQVNKENNRFKDIKNLNEFVDLTDFRVKNNKYVAGNLKFKGHNLKFFYFPNKKQALTDFEHLPRYSKCFVNGKLKIDESFSDQPTVILKNINLSTCKVDKSKNISQIIARHKQYSLKRLQQYSSHWQNTFALVTGDVSYIDAETLDIEKELGIYHLLAVSSSHVAVIAGIFYFALNRFNVPKAFTQCLIIIALFLFAYYTNFAPSALRAILCLSFVMILPKKFYGSLLDILSLVFLMLCIVSPGIIFDIGFQFSFLITLFILLSTPLIKTLNKVQSAIAITFIAQISSFIISAYYFNQIQWIGFFSNFLFIPYYSFILFPLAIFTYIYIQFFNSSNYLNNLINFFYTLHDQYFIKIFSHFNQYRWFIGELNQYHVVLVVAWMIATITTLTKRRFKSSFILFIIGSLLFTSITTKPHTRFTALNVGQGDSFLFETNHGHRVLIDTGGKADQQESLFKFGQKKTDNSNSISKYHIMPTLKKRGISKLDYIIITHPHADHIGELEYLLHHIKVRRGLIINFASYPQDTLNTIKTSCNNHGIKLLNALVIDQIAIDESKIQFLEAFHNGNKDLNEHSIMAIIKTPRYNILTTGDATINNEAKLLDKYSLPKIDILKVGHHGSKTSSSKSFIEKVQPTYSVISSGKNNVYKLPNKEVIERLKSVNSKTYNTQINGEITFDLDKDIKVITEQ</sequence>
<comment type="caution">
    <text evidence="7">The sequence shown here is derived from an EMBL/GenBank/DDBJ whole genome shotgun (WGS) entry which is preliminary data.</text>
</comment>
<keyword evidence="5" id="KW-0472">Membrane</keyword>
<comment type="subcellular location">
    <subcellularLocation>
        <location evidence="1">Cell membrane</location>
        <topology evidence="1">Multi-pass membrane protein</topology>
    </subcellularLocation>
</comment>
<dbReference type="EMBL" id="BKAR01000005">
    <property type="protein sequence ID" value="GEP84032.1"/>
    <property type="molecule type" value="Genomic_DNA"/>
</dbReference>
<keyword evidence="3" id="KW-0812">Transmembrane</keyword>
<gene>
    <name evidence="7" type="ORF">SPI02_06170</name>
</gene>
<dbReference type="Pfam" id="PF00753">
    <property type="entry name" value="Lactamase_B"/>
    <property type="match status" value="1"/>
</dbReference>
<dbReference type="NCBIfam" id="TIGR00361">
    <property type="entry name" value="ComEC_Rec2"/>
    <property type="match status" value="1"/>
</dbReference>
<evidence type="ECO:0000313" key="8">
    <source>
        <dbReference type="Proteomes" id="UP000321736"/>
    </source>
</evidence>
<evidence type="ECO:0000256" key="2">
    <source>
        <dbReference type="ARBA" id="ARBA00022475"/>
    </source>
</evidence>
<dbReference type="Gene3D" id="3.60.15.10">
    <property type="entry name" value="Ribonuclease Z/Hydroxyacylglutathione hydrolase-like"/>
    <property type="match status" value="1"/>
</dbReference>
<evidence type="ECO:0000256" key="3">
    <source>
        <dbReference type="ARBA" id="ARBA00022692"/>
    </source>
</evidence>
<dbReference type="PANTHER" id="PTHR30619:SF1">
    <property type="entry name" value="RECOMBINATION PROTEIN 2"/>
    <property type="match status" value="1"/>
</dbReference>
<evidence type="ECO:0000256" key="5">
    <source>
        <dbReference type="ARBA" id="ARBA00023136"/>
    </source>
</evidence>
<dbReference type="InterPro" id="IPR004797">
    <property type="entry name" value="Competence_ComEC/Rec2"/>
</dbReference>
<evidence type="ECO:0000313" key="7">
    <source>
        <dbReference type="EMBL" id="GEP84032.1"/>
    </source>
</evidence>
<dbReference type="InterPro" id="IPR004477">
    <property type="entry name" value="ComEC_N"/>
</dbReference>
<dbReference type="PANTHER" id="PTHR30619">
    <property type="entry name" value="DNA INTERNALIZATION/COMPETENCE PROTEIN COMEC/REC2"/>
    <property type="match status" value="1"/>
</dbReference>
<dbReference type="GO" id="GO:0030420">
    <property type="term" value="P:establishment of competence for transformation"/>
    <property type="evidence" value="ECO:0007669"/>
    <property type="project" value="InterPro"/>
</dbReference>
<organism evidence="7 8">
    <name type="scientific">Staphylococcus piscifermentans</name>
    <dbReference type="NCBI Taxonomy" id="70258"/>
    <lineage>
        <taxon>Bacteria</taxon>
        <taxon>Bacillati</taxon>
        <taxon>Bacillota</taxon>
        <taxon>Bacilli</taxon>
        <taxon>Bacillales</taxon>
        <taxon>Staphylococcaceae</taxon>
        <taxon>Staphylococcus</taxon>
    </lineage>
</organism>
<dbReference type="InterPro" id="IPR052159">
    <property type="entry name" value="Competence_DNA_uptake"/>
</dbReference>
<keyword evidence="2" id="KW-1003">Cell membrane</keyword>
<keyword evidence="8" id="KW-1185">Reference proteome</keyword>
<dbReference type="InterPro" id="IPR001279">
    <property type="entry name" value="Metallo-B-lactamas"/>
</dbReference>
<dbReference type="InterPro" id="IPR035681">
    <property type="entry name" value="ComA-like_MBL"/>
</dbReference>
<feature type="domain" description="Metallo-beta-lactamase" evidence="6">
    <location>
        <begin position="486"/>
        <end position="701"/>
    </location>
</feature>
<dbReference type="CDD" id="cd07731">
    <property type="entry name" value="ComA-like_MBL-fold"/>
    <property type="match status" value="1"/>
</dbReference>
<dbReference type="Pfam" id="PF03772">
    <property type="entry name" value="Competence"/>
    <property type="match status" value="1"/>
</dbReference>
<dbReference type="AlphaFoldDB" id="A0A239U0Y9"/>
<accession>A0A239U0Y9</accession>
<dbReference type="SUPFAM" id="SSF56281">
    <property type="entry name" value="Metallo-hydrolase/oxidoreductase"/>
    <property type="match status" value="1"/>
</dbReference>
<evidence type="ECO:0000259" key="6">
    <source>
        <dbReference type="SMART" id="SM00849"/>
    </source>
</evidence>
<dbReference type="OrthoDB" id="9761531at2"/>
<dbReference type="GO" id="GO:0005886">
    <property type="term" value="C:plasma membrane"/>
    <property type="evidence" value="ECO:0007669"/>
    <property type="project" value="UniProtKB-SubCell"/>
</dbReference>
<evidence type="ECO:0000256" key="1">
    <source>
        <dbReference type="ARBA" id="ARBA00004651"/>
    </source>
</evidence>